<dbReference type="Proteomes" id="UP000005237">
    <property type="component" value="Unassembled WGS sequence"/>
</dbReference>
<evidence type="ECO:0000256" key="10">
    <source>
        <dbReference type="PIRSR" id="PIRSR600175-2"/>
    </source>
</evidence>
<evidence type="ECO:0000256" key="4">
    <source>
        <dbReference type="ARBA" id="ARBA00022692"/>
    </source>
</evidence>
<feature type="transmembrane region" description="Helical" evidence="11">
    <location>
        <begin position="239"/>
        <end position="256"/>
    </location>
</feature>
<evidence type="ECO:0000313" key="13">
    <source>
        <dbReference type="Proteomes" id="UP000005237"/>
    </source>
</evidence>
<evidence type="ECO:0000256" key="8">
    <source>
        <dbReference type="ARBA" id="ARBA00023180"/>
    </source>
</evidence>
<sequence length="521" mass="60943">MWEELERRLKGVRATNADQKFAQLEAAGKRTHSLRWTPYWIPCHVVAKHCFQYEYLFPILNVCIGFANVLVFPAKVYEYRGGAYLIAYLFWIIMVGYPLVYLELIIGQYHRCSPIVFLRRCAPIFRGLGWMTVVSSLLILYNVQYSVARALKFVVALTRTRSNSMPWARCDNPWNTKYCYQFFSEECENLKEAHIMYQGQCVKDSELDPMMIVSAEKQYVENMIHSAGGSLMSFVNFDWGIFYAILLVWLSIAFVNNRGSFKGNFLVYIPAIAIFLICPFLLIRSLRLDGAGSGIREMFKIDWPQLLYSKIWIDALSNVIVSLGIGAGGHTVIASFAPYRKHTFTSGPLYQNIIDDIQTLTCGLFLTAQLLIVIECYGIDQIYLDIYALMRPPGNWNRFYCLSMWSSRWRMAPAFTLIYAFLPFLLRTHSNMHNDVDYVYFYEKPYSFRALCRLQKSLRSYSRIRFQMSEERKKWDDEHLPERDPEDKRGNWEQMYILADTELTEKEKKELMRNNRDSASH</sequence>
<feature type="transmembrane region" description="Helical" evidence="11">
    <location>
        <begin position="83"/>
        <end position="102"/>
    </location>
</feature>
<keyword evidence="3" id="KW-0813">Transport</keyword>
<feature type="transmembrane region" description="Helical" evidence="11">
    <location>
        <begin position="360"/>
        <end position="389"/>
    </location>
</feature>
<dbReference type="PANTHER" id="PTHR11616:SF321">
    <property type="entry name" value="SODIUM-DEPENDENT NUTRIENT AMINO ACID TRANSPORTER 1-RELATED"/>
    <property type="match status" value="1"/>
</dbReference>
<dbReference type="PRINTS" id="PR00176">
    <property type="entry name" value="NANEUSMPORT"/>
</dbReference>
<keyword evidence="5" id="KW-0769">Symport</keyword>
<evidence type="ECO:0000313" key="12">
    <source>
        <dbReference type="EnsemblMetazoa" id="CJA12849b.1"/>
    </source>
</evidence>
<dbReference type="AlphaFoldDB" id="A0A8R1HXZ9"/>
<organism evidence="12 13">
    <name type="scientific">Caenorhabditis japonica</name>
    <dbReference type="NCBI Taxonomy" id="281687"/>
    <lineage>
        <taxon>Eukaryota</taxon>
        <taxon>Metazoa</taxon>
        <taxon>Ecdysozoa</taxon>
        <taxon>Nematoda</taxon>
        <taxon>Chromadorea</taxon>
        <taxon>Rhabditida</taxon>
        <taxon>Rhabditina</taxon>
        <taxon>Rhabditomorpha</taxon>
        <taxon>Rhabditoidea</taxon>
        <taxon>Rhabditidae</taxon>
        <taxon>Peloderinae</taxon>
        <taxon>Caenorhabditis</taxon>
    </lineage>
</organism>
<dbReference type="GO" id="GO:0005283">
    <property type="term" value="F:amino acid:sodium symporter activity"/>
    <property type="evidence" value="ECO:0007669"/>
    <property type="project" value="TreeGrafter"/>
</dbReference>
<feature type="disulfide bond" evidence="10">
    <location>
        <begin position="170"/>
        <end position="179"/>
    </location>
</feature>
<comment type="subcellular location">
    <subcellularLocation>
        <location evidence="1">Membrane</location>
        <topology evidence="1">Multi-pass membrane protein</topology>
    </subcellularLocation>
</comment>
<dbReference type="Pfam" id="PF00209">
    <property type="entry name" value="SNF"/>
    <property type="match status" value="1"/>
</dbReference>
<keyword evidence="6 11" id="KW-1133">Transmembrane helix</keyword>
<feature type="binding site" evidence="9">
    <location>
        <position position="322"/>
    </location>
    <ligand>
        <name>Na(+)</name>
        <dbReference type="ChEBI" id="CHEBI:29101"/>
        <label>1</label>
    </ligand>
</feature>
<feature type="transmembrane region" description="Helical" evidence="11">
    <location>
        <begin position="265"/>
        <end position="283"/>
    </location>
</feature>
<keyword evidence="10" id="KW-1015">Disulfide bond</keyword>
<evidence type="ECO:0008006" key="14">
    <source>
        <dbReference type="Google" id="ProtNLM"/>
    </source>
</evidence>
<dbReference type="InterPro" id="IPR037272">
    <property type="entry name" value="SNS_sf"/>
</dbReference>
<dbReference type="PANTHER" id="PTHR11616">
    <property type="entry name" value="SODIUM/CHLORIDE DEPENDENT TRANSPORTER"/>
    <property type="match status" value="1"/>
</dbReference>
<evidence type="ECO:0000256" key="2">
    <source>
        <dbReference type="ARBA" id="ARBA00006459"/>
    </source>
</evidence>
<evidence type="ECO:0000256" key="1">
    <source>
        <dbReference type="ARBA" id="ARBA00004141"/>
    </source>
</evidence>
<dbReference type="EnsemblMetazoa" id="CJA12849b.1">
    <property type="protein sequence ID" value="CJA12849b.1"/>
    <property type="gene ID" value="WBGene00132053"/>
</dbReference>
<feature type="transmembrane region" description="Helical" evidence="11">
    <location>
        <begin position="55"/>
        <end position="77"/>
    </location>
</feature>
<protein>
    <recommendedName>
        <fullName evidence="14">Transporter</fullName>
    </recommendedName>
</protein>
<keyword evidence="13" id="KW-1185">Reference proteome</keyword>
<comment type="similarity">
    <text evidence="2">Belongs to the sodium:neurotransmitter symporter (SNF) (TC 2.A.22) family.</text>
</comment>
<evidence type="ECO:0000256" key="11">
    <source>
        <dbReference type="SAM" id="Phobius"/>
    </source>
</evidence>
<keyword evidence="8" id="KW-0325">Glycoprotein</keyword>
<keyword evidence="7 11" id="KW-0472">Membrane</keyword>
<evidence type="ECO:0000256" key="6">
    <source>
        <dbReference type="ARBA" id="ARBA00022989"/>
    </source>
</evidence>
<dbReference type="GO" id="GO:0089718">
    <property type="term" value="P:amino acid import across plasma membrane"/>
    <property type="evidence" value="ECO:0007669"/>
    <property type="project" value="TreeGrafter"/>
</dbReference>
<evidence type="ECO:0000256" key="5">
    <source>
        <dbReference type="ARBA" id="ARBA00022847"/>
    </source>
</evidence>
<feature type="transmembrane region" description="Helical" evidence="11">
    <location>
        <begin position="123"/>
        <end position="143"/>
    </location>
</feature>
<dbReference type="GO" id="GO:0015179">
    <property type="term" value="F:L-amino acid transmembrane transporter activity"/>
    <property type="evidence" value="ECO:0007669"/>
    <property type="project" value="TreeGrafter"/>
</dbReference>
<keyword evidence="9" id="KW-0479">Metal-binding</keyword>
<dbReference type="GO" id="GO:0046872">
    <property type="term" value="F:metal ion binding"/>
    <property type="evidence" value="ECO:0007669"/>
    <property type="project" value="UniProtKB-KW"/>
</dbReference>
<dbReference type="SUPFAM" id="SSF161070">
    <property type="entry name" value="SNF-like"/>
    <property type="match status" value="1"/>
</dbReference>
<evidence type="ECO:0000256" key="9">
    <source>
        <dbReference type="PIRSR" id="PIRSR600175-1"/>
    </source>
</evidence>
<evidence type="ECO:0000256" key="7">
    <source>
        <dbReference type="ARBA" id="ARBA00023136"/>
    </source>
</evidence>
<accession>A0A8R1HXZ9</accession>
<dbReference type="PROSITE" id="PS50267">
    <property type="entry name" value="NA_NEUROTRAN_SYMP_3"/>
    <property type="match status" value="1"/>
</dbReference>
<reference evidence="12" key="2">
    <citation type="submission" date="2022-06" db="UniProtKB">
        <authorList>
            <consortium name="EnsemblMetazoa"/>
        </authorList>
    </citation>
    <scope>IDENTIFICATION</scope>
    <source>
        <strain evidence="12">DF5081</strain>
    </source>
</reference>
<feature type="binding site" evidence="9">
    <location>
        <position position="68"/>
    </location>
    <ligand>
        <name>Na(+)</name>
        <dbReference type="ChEBI" id="CHEBI:29101"/>
        <label>1</label>
    </ligand>
</feature>
<reference evidence="13" key="1">
    <citation type="submission" date="2010-08" db="EMBL/GenBank/DDBJ databases">
        <authorList>
            <consortium name="Caenorhabditis japonica Sequencing Consortium"/>
            <person name="Wilson R.K."/>
        </authorList>
    </citation>
    <scope>NUCLEOTIDE SEQUENCE [LARGE SCALE GENOMIC DNA]</scope>
    <source>
        <strain evidence="13">DF5081</strain>
    </source>
</reference>
<feature type="transmembrane region" description="Helical" evidence="11">
    <location>
        <begin position="409"/>
        <end position="426"/>
    </location>
</feature>
<proteinExistence type="inferred from homology"/>
<dbReference type="InterPro" id="IPR000175">
    <property type="entry name" value="Na/ntran_symport"/>
</dbReference>
<name>A0A8R1HXZ9_CAEJA</name>
<evidence type="ECO:0000256" key="3">
    <source>
        <dbReference type="ARBA" id="ARBA00022448"/>
    </source>
</evidence>
<feature type="transmembrane region" description="Helical" evidence="11">
    <location>
        <begin position="315"/>
        <end position="339"/>
    </location>
</feature>
<keyword evidence="4 11" id="KW-0812">Transmembrane</keyword>
<dbReference type="GO" id="GO:0005886">
    <property type="term" value="C:plasma membrane"/>
    <property type="evidence" value="ECO:0007669"/>
    <property type="project" value="TreeGrafter"/>
</dbReference>
<keyword evidence="9" id="KW-0915">Sodium</keyword>